<dbReference type="VEuPathDB" id="CryptoDB:cand_011490"/>
<dbReference type="RefSeq" id="XP_067067008.1">
    <property type="nucleotide sequence ID" value="XM_067211388.1"/>
</dbReference>
<comment type="similarity">
    <text evidence="1">Belongs to the AAR2 family.</text>
</comment>
<gene>
    <name evidence="4" type="ORF">cand_011490</name>
</gene>
<evidence type="ECO:0000259" key="3">
    <source>
        <dbReference type="Pfam" id="PF20981"/>
    </source>
</evidence>
<protein>
    <submittedName>
        <fullName evidence="4">AAR2 family protein</fullName>
    </submittedName>
</protein>
<dbReference type="Gene3D" id="1.25.40.550">
    <property type="entry name" value="Aar2, C-terminal domain-like"/>
    <property type="match status" value="1"/>
</dbReference>
<dbReference type="CDD" id="cd13778">
    <property type="entry name" value="Aar2_C"/>
    <property type="match status" value="1"/>
</dbReference>
<dbReference type="PANTHER" id="PTHR12689">
    <property type="entry name" value="A1 CISTRON SPLICING FACTOR AAR2-RELATED"/>
    <property type="match status" value="1"/>
</dbReference>
<dbReference type="Pfam" id="PF20981">
    <property type="entry name" value="AAR2_1st"/>
    <property type="match status" value="1"/>
</dbReference>
<evidence type="ECO:0000313" key="5">
    <source>
        <dbReference type="Proteomes" id="UP000186804"/>
    </source>
</evidence>
<dbReference type="InterPro" id="IPR038516">
    <property type="entry name" value="AAR2_N_sf"/>
</dbReference>
<dbReference type="GeneID" id="92365334"/>
<sequence>MSIGDIHKELDLQEHFSPEYLNNLVVSDSYTKLVEKLGNNACSLLLLNCDKGMEVGIDKMSYKIGPNFQGIKNIPPGVHFIYYSIMGCVPSTPEHDFDNSIQGFFVNFAPGEVIIRHWSPQNRRFEKLDALEDAYISAVRRGEFFVSLAPYLLELYGKWNELVNFITPEILAKLTPATEDIRPFNEDTKIGQISLQDLILKRNIDNISMGDDQVLNLKYIKSDISTLEKCKEVTSDVLDPSSTLVVDKSANFNDCLDMNAGSGTIYYSTIPSINSLPKKLGLVHTEYIATLSYDPSPILEYMISLEYEGNLMLILGEIQFTFIIFMYCSCISAYEQYSKLIELLSNCESIVIKYPDLYVNFLKIICCHLRIMPDDILSNPISQISIDIQVLVNLYKITQVDIDQMKLQNLEISKLQKLKTLLKYSNQMNELVKFKFFIDIDTLELISEDAPIVVSLPIS</sequence>
<dbReference type="AlphaFoldDB" id="A0A1J4MID9"/>
<feature type="domain" description="AAR2 C-terminal" evidence="2">
    <location>
        <begin position="285"/>
        <end position="433"/>
    </location>
</feature>
<evidence type="ECO:0000259" key="2">
    <source>
        <dbReference type="Pfam" id="PF05282"/>
    </source>
</evidence>
<dbReference type="GO" id="GO:0000244">
    <property type="term" value="P:spliceosomal tri-snRNP complex assembly"/>
    <property type="evidence" value="ECO:0007669"/>
    <property type="project" value="TreeGrafter"/>
</dbReference>
<feature type="domain" description="AAR2 N-terminal" evidence="3">
    <location>
        <begin position="42"/>
        <end position="176"/>
    </location>
</feature>
<dbReference type="InterPro" id="IPR038514">
    <property type="entry name" value="AAR2_C_sf"/>
</dbReference>
<dbReference type="InterPro" id="IPR007946">
    <property type="entry name" value="AAR2"/>
</dbReference>
<dbReference type="Gene3D" id="2.60.34.20">
    <property type="match status" value="1"/>
</dbReference>
<comment type="caution">
    <text evidence="4">The sequence shown here is derived from an EMBL/GenBank/DDBJ whole genome shotgun (WGS) entry which is preliminary data.</text>
</comment>
<evidence type="ECO:0000256" key="1">
    <source>
        <dbReference type="ARBA" id="ARBA00006281"/>
    </source>
</evidence>
<dbReference type="Pfam" id="PF05282">
    <property type="entry name" value="AAR2"/>
    <property type="match status" value="1"/>
</dbReference>
<dbReference type="Proteomes" id="UP000186804">
    <property type="component" value="Unassembled WGS sequence"/>
</dbReference>
<name>A0A1J4MID9_9CRYT</name>
<reference evidence="4 5" key="1">
    <citation type="submission" date="2016-10" db="EMBL/GenBank/DDBJ databases">
        <title>Reductive evolution of mitochondrial metabolism and differential evolution of invasion-related proteins in Cryptosporidium.</title>
        <authorList>
            <person name="Liu S."/>
            <person name="Roellig D.M."/>
            <person name="Guo Y."/>
            <person name="Li N."/>
            <person name="Frace M.A."/>
            <person name="Tang K."/>
            <person name="Zhang L."/>
            <person name="Feng Y."/>
            <person name="Xiao L."/>
        </authorList>
    </citation>
    <scope>NUCLEOTIDE SEQUENCE [LARGE SCALE GENOMIC DNA]</scope>
    <source>
        <strain evidence="4">30847</strain>
    </source>
</reference>
<evidence type="ECO:0000313" key="4">
    <source>
        <dbReference type="EMBL" id="OII72621.1"/>
    </source>
</evidence>
<dbReference type="PANTHER" id="PTHR12689:SF4">
    <property type="entry name" value="PROTEIN AAR2 HOMOLOG"/>
    <property type="match status" value="1"/>
</dbReference>
<keyword evidence="5" id="KW-1185">Reference proteome</keyword>
<dbReference type="EMBL" id="LRBS01000111">
    <property type="protein sequence ID" value="OII72621.1"/>
    <property type="molecule type" value="Genomic_DNA"/>
</dbReference>
<dbReference type="InterPro" id="IPR033648">
    <property type="entry name" value="AAR2_C"/>
</dbReference>
<proteinExistence type="inferred from homology"/>
<dbReference type="CDD" id="cd13777">
    <property type="entry name" value="Aar2_N"/>
    <property type="match status" value="1"/>
</dbReference>
<accession>A0A1J4MID9</accession>
<dbReference type="InterPro" id="IPR033647">
    <property type="entry name" value="Aar2_N"/>
</dbReference>
<dbReference type="OrthoDB" id="201752at2759"/>
<organism evidence="4 5">
    <name type="scientific">Cryptosporidium andersoni</name>
    <dbReference type="NCBI Taxonomy" id="117008"/>
    <lineage>
        <taxon>Eukaryota</taxon>
        <taxon>Sar</taxon>
        <taxon>Alveolata</taxon>
        <taxon>Apicomplexa</taxon>
        <taxon>Conoidasida</taxon>
        <taxon>Coccidia</taxon>
        <taxon>Eucoccidiorida</taxon>
        <taxon>Eimeriorina</taxon>
        <taxon>Cryptosporidiidae</taxon>
        <taxon>Cryptosporidium</taxon>
    </lineage>
</organism>